<accession>A0A7K3LXT8</accession>
<dbReference type="GO" id="GO:0004633">
    <property type="term" value="F:phosphopantothenoylcysteine decarboxylase activity"/>
    <property type="evidence" value="ECO:0007669"/>
    <property type="project" value="TreeGrafter"/>
</dbReference>
<evidence type="ECO:0000313" key="2">
    <source>
        <dbReference type="EMBL" id="NDL55841.1"/>
    </source>
</evidence>
<dbReference type="PANTHER" id="PTHR14359">
    <property type="entry name" value="HOMO-OLIGOMERIC FLAVIN CONTAINING CYS DECARBOXYLASE FAMILY"/>
    <property type="match status" value="1"/>
</dbReference>
<keyword evidence="3" id="KW-1185">Reference proteome</keyword>
<feature type="domain" description="Flavoprotein" evidence="1">
    <location>
        <begin position="13"/>
        <end position="155"/>
    </location>
</feature>
<name>A0A7K3LXT8_9ACTN</name>
<protein>
    <submittedName>
        <fullName evidence="2">Flavoprotein</fullName>
    </submittedName>
</protein>
<dbReference type="Pfam" id="PF02441">
    <property type="entry name" value="Flavoprotein"/>
    <property type="match status" value="1"/>
</dbReference>
<dbReference type="GO" id="GO:0015937">
    <property type="term" value="P:coenzyme A biosynthetic process"/>
    <property type="evidence" value="ECO:0007669"/>
    <property type="project" value="TreeGrafter"/>
</dbReference>
<dbReference type="GO" id="GO:0071513">
    <property type="term" value="C:phosphopantothenoylcysteine decarboxylase complex"/>
    <property type="evidence" value="ECO:0007669"/>
    <property type="project" value="TreeGrafter"/>
</dbReference>
<dbReference type="EMBL" id="WLZY01000001">
    <property type="protein sequence ID" value="NDL55841.1"/>
    <property type="molecule type" value="Genomic_DNA"/>
</dbReference>
<proteinExistence type="predicted"/>
<dbReference type="InterPro" id="IPR036551">
    <property type="entry name" value="Flavin_trans-like"/>
</dbReference>
<dbReference type="RefSeq" id="WP_162448511.1">
    <property type="nucleotide sequence ID" value="NZ_WLZY01000001.1"/>
</dbReference>
<sequence>MNENHSLLPPAPRILIGATGSIAVSELPAYIRALRAAFGGSYTVVLTHTAEKFVQPQAIGLAAERVVHGEDPADWPTDRPSRLAGDHDLVLVLPATAHILAAAATGAAPNRLATVILSASAPSVFVPHMGAAMWLKPAVARNVAQLRADGHHVVEPVWENSHDVVTGEMIRHPAIPAPDHVVAELARLAQVRAARVTPATADNLQ</sequence>
<evidence type="ECO:0000313" key="3">
    <source>
        <dbReference type="Proteomes" id="UP000460435"/>
    </source>
</evidence>
<dbReference type="SUPFAM" id="SSF52507">
    <property type="entry name" value="Homo-oligomeric flavin-containing Cys decarboxylases, HFCD"/>
    <property type="match status" value="1"/>
</dbReference>
<gene>
    <name evidence="2" type="ORF">F7O44_02020</name>
</gene>
<dbReference type="GO" id="GO:0010181">
    <property type="term" value="F:FMN binding"/>
    <property type="evidence" value="ECO:0007669"/>
    <property type="project" value="TreeGrafter"/>
</dbReference>
<dbReference type="InterPro" id="IPR003382">
    <property type="entry name" value="Flavoprotein"/>
</dbReference>
<dbReference type="PANTHER" id="PTHR14359:SF6">
    <property type="entry name" value="PHOSPHOPANTOTHENOYLCYSTEINE DECARBOXYLASE"/>
    <property type="match status" value="1"/>
</dbReference>
<reference evidence="2 3" key="1">
    <citation type="submission" date="2019-11" db="EMBL/GenBank/DDBJ databases">
        <authorList>
            <person name="Li X.-J."/>
            <person name="Feng X.-M."/>
        </authorList>
    </citation>
    <scope>NUCLEOTIDE SEQUENCE [LARGE SCALE GENOMIC DNA]</scope>
    <source>
        <strain evidence="2 3">XMNu-373</strain>
    </source>
</reference>
<organism evidence="2 3">
    <name type="scientific">Phytoactinopolyspora mesophila</name>
    <dbReference type="NCBI Taxonomy" id="2650750"/>
    <lineage>
        <taxon>Bacteria</taxon>
        <taxon>Bacillati</taxon>
        <taxon>Actinomycetota</taxon>
        <taxon>Actinomycetes</taxon>
        <taxon>Jiangellales</taxon>
        <taxon>Jiangellaceae</taxon>
        <taxon>Phytoactinopolyspora</taxon>
    </lineage>
</organism>
<dbReference type="Gene3D" id="3.40.50.1950">
    <property type="entry name" value="Flavin prenyltransferase-like"/>
    <property type="match status" value="1"/>
</dbReference>
<dbReference type="Proteomes" id="UP000460435">
    <property type="component" value="Unassembled WGS sequence"/>
</dbReference>
<comment type="caution">
    <text evidence="2">The sequence shown here is derived from an EMBL/GenBank/DDBJ whole genome shotgun (WGS) entry which is preliminary data.</text>
</comment>
<evidence type="ECO:0000259" key="1">
    <source>
        <dbReference type="Pfam" id="PF02441"/>
    </source>
</evidence>
<dbReference type="AlphaFoldDB" id="A0A7K3LXT8"/>